<evidence type="ECO:0000256" key="4">
    <source>
        <dbReference type="ARBA" id="ARBA00022729"/>
    </source>
</evidence>
<dbReference type="OrthoDB" id="117139at2759"/>
<evidence type="ECO:0000256" key="1">
    <source>
        <dbReference type="ARBA" id="ARBA00004613"/>
    </source>
</evidence>
<comment type="similarity">
    <text evidence="2 5">Belongs to the RxLR effector family.</text>
</comment>
<dbReference type="EMBL" id="BSXW01000442">
    <property type="protein sequence ID" value="GMF22445.1"/>
    <property type="molecule type" value="Genomic_DNA"/>
</dbReference>
<comment type="caution">
    <text evidence="6">The sequence shown here is derived from an EMBL/GenBank/DDBJ whole genome shotgun (WGS) entry which is preliminary data.</text>
</comment>
<dbReference type="Proteomes" id="UP001165083">
    <property type="component" value="Unassembled WGS sequence"/>
</dbReference>
<keyword evidence="3 5" id="KW-0964">Secreted</keyword>
<keyword evidence="4" id="KW-0732">Signal</keyword>
<gene>
    <name evidence="6" type="ORF">Plil01_000894700</name>
</gene>
<dbReference type="AlphaFoldDB" id="A0A9W6TXK7"/>
<proteinExistence type="inferred from homology"/>
<accession>A0A9W6TXK7</accession>
<comment type="domain">
    <text evidence="5">The RxLR-dEER motif acts to carry the protein into the host cell cytoplasm through binding to cell surface phosphatidylinositol-3-phosphate.</text>
</comment>
<name>A0A9W6TXK7_9STRA</name>
<organism evidence="6 7">
    <name type="scientific">Phytophthora lilii</name>
    <dbReference type="NCBI Taxonomy" id="2077276"/>
    <lineage>
        <taxon>Eukaryota</taxon>
        <taxon>Sar</taxon>
        <taxon>Stramenopiles</taxon>
        <taxon>Oomycota</taxon>
        <taxon>Peronosporomycetes</taxon>
        <taxon>Peronosporales</taxon>
        <taxon>Peronosporaceae</taxon>
        <taxon>Phytophthora</taxon>
    </lineage>
</organism>
<evidence type="ECO:0000313" key="7">
    <source>
        <dbReference type="Proteomes" id="UP001165083"/>
    </source>
</evidence>
<dbReference type="Pfam" id="PF16810">
    <property type="entry name" value="RXLR"/>
    <property type="match status" value="1"/>
</dbReference>
<evidence type="ECO:0000256" key="5">
    <source>
        <dbReference type="RuleBase" id="RU367124"/>
    </source>
</evidence>
<dbReference type="InterPro" id="IPR031825">
    <property type="entry name" value="RXLR"/>
</dbReference>
<evidence type="ECO:0000256" key="3">
    <source>
        <dbReference type="ARBA" id="ARBA00022525"/>
    </source>
</evidence>
<evidence type="ECO:0000313" key="6">
    <source>
        <dbReference type="EMBL" id="GMF22445.1"/>
    </source>
</evidence>
<keyword evidence="7" id="KW-1185">Reference proteome</keyword>
<protein>
    <recommendedName>
        <fullName evidence="5">RxLR effector protein</fullName>
    </recommendedName>
</protein>
<evidence type="ECO:0000256" key="2">
    <source>
        <dbReference type="ARBA" id="ARBA00010400"/>
    </source>
</evidence>
<sequence length="135" mass="15335">MLIAFGPEDRRCVIAGESINSGSATCTSYHPAVAAPRTSRAVDTRQADGINAVHDDKRFLRSHKTEDDEERLSPESIEKLMNGYTTHKFNLWRSKRYSGSTIWDKLDVDNFFFLSGAPQDLQLVRQRLLRSKFTA</sequence>
<comment type="function">
    <text evidence="5">Effector that suppresses plant defense responses during pathogen infection.</text>
</comment>
<reference evidence="6" key="1">
    <citation type="submission" date="2023-04" db="EMBL/GenBank/DDBJ databases">
        <title>Phytophthora lilii NBRC 32176.</title>
        <authorList>
            <person name="Ichikawa N."/>
            <person name="Sato H."/>
            <person name="Tonouchi N."/>
        </authorList>
    </citation>
    <scope>NUCLEOTIDE SEQUENCE</scope>
    <source>
        <strain evidence="6">NBRC 32176</strain>
    </source>
</reference>
<comment type="subcellular location">
    <subcellularLocation>
        <location evidence="1 5">Secreted</location>
    </subcellularLocation>
</comment>